<gene>
    <name evidence="1" type="ORF">Ctob_015352</name>
</gene>
<dbReference type="EMBL" id="JWZX01002105">
    <property type="protein sequence ID" value="KOO30994.1"/>
    <property type="molecule type" value="Genomic_DNA"/>
</dbReference>
<dbReference type="AlphaFoldDB" id="A0A0M0JWR1"/>
<accession>A0A0M0JWR1</accession>
<evidence type="ECO:0000313" key="1">
    <source>
        <dbReference type="EMBL" id="KOO30994.1"/>
    </source>
</evidence>
<organism evidence="1 2">
    <name type="scientific">Chrysochromulina tobinii</name>
    <dbReference type="NCBI Taxonomy" id="1460289"/>
    <lineage>
        <taxon>Eukaryota</taxon>
        <taxon>Haptista</taxon>
        <taxon>Haptophyta</taxon>
        <taxon>Prymnesiophyceae</taxon>
        <taxon>Prymnesiales</taxon>
        <taxon>Chrysochromulinaceae</taxon>
        <taxon>Chrysochromulina</taxon>
    </lineage>
</organism>
<protein>
    <submittedName>
        <fullName evidence="1">Uncharacterized protein</fullName>
    </submittedName>
</protein>
<comment type="caution">
    <text evidence="1">The sequence shown here is derived from an EMBL/GenBank/DDBJ whole genome shotgun (WGS) entry which is preliminary data.</text>
</comment>
<reference evidence="2" key="1">
    <citation type="journal article" date="2015" name="PLoS Genet.">
        <title>Genome Sequence and Transcriptome Analyses of Chrysochromulina tobin: Metabolic Tools for Enhanced Algal Fitness in the Prominent Order Prymnesiales (Haptophyceae).</title>
        <authorList>
            <person name="Hovde B.T."/>
            <person name="Deodato C.R."/>
            <person name="Hunsperger H.M."/>
            <person name="Ryken S.A."/>
            <person name="Yost W."/>
            <person name="Jha R.K."/>
            <person name="Patterson J."/>
            <person name="Monnat R.J. Jr."/>
            <person name="Barlow S.B."/>
            <person name="Starkenburg S.R."/>
            <person name="Cattolico R.A."/>
        </authorList>
    </citation>
    <scope>NUCLEOTIDE SEQUENCE</scope>
    <source>
        <strain evidence="2">CCMP291</strain>
    </source>
</reference>
<proteinExistence type="predicted"/>
<sequence length="254" mass="28521">MIGQRSFGQLWRGRVVNHVLRVTILRISDELEFQDVAPGAMIALGWQGRPAACLKPFRTAVQNIRRDVHSDLVTTLRDQYVLHMPNIIHRAMPNANKAPVLAQYAKSEHLGLFDELIGPYGNGFTLDGADRYMFKFHAAMGTGVNAGRLVACGNPEFQAAVRDLVAGFPAGQYRAITIDLLAASICFLKASFTFLFHGDEGDARDWNTVTYGQWNSKIYSSAYIADVKEWLLDEDECLTEYDVLQKLRQQHNDN</sequence>
<evidence type="ECO:0000313" key="2">
    <source>
        <dbReference type="Proteomes" id="UP000037460"/>
    </source>
</evidence>
<name>A0A0M0JWR1_9EUKA</name>
<dbReference type="Proteomes" id="UP000037460">
    <property type="component" value="Unassembled WGS sequence"/>
</dbReference>
<keyword evidence="2" id="KW-1185">Reference proteome</keyword>